<dbReference type="InterPro" id="IPR001162">
    <property type="entry name" value="UvrC_RNase_H_dom"/>
</dbReference>
<dbReference type="SUPFAM" id="SSF47781">
    <property type="entry name" value="RuvA domain 2-like"/>
    <property type="match status" value="1"/>
</dbReference>
<dbReference type="Pfam" id="PF01541">
    <property type="entry name" value="GIY-YIG"/>
    <property type="match status" value="1"/>
</dbReference>
<keyword evidence="4 7" id="KW-0267">Excision nuclease</keyword>
<evidence type="ECO:0000259" key="10">
    <source>
        <dbReference type="PROSITE" id="PS50165"/>
    </source>
</evidence>
<protein>
    <recommendedName>
        <fullName evidence="7">UvrABC system protein C</fullName>
        <shortName evidence="7">Protein UvrC</shortName>
    </recommendedName>
    <alternativeName>
        <fullName evidence="7">Excinuclease ABC subunit C</fullName>
    </alternativeName>
</protein>
<dbReference type="PROSITE" id="PS50151">
    <property type="entry name" value="UVR"/>
    <property type="match status" value="1"/>
</dbReference>
<dbReference type="SUPFAM" id="SSF46600">
    <property type="entry name" value="C-terminal UvrC-binding domain of UvrB"/>
    <property type="match status" value="1"/>
</dbReference>
<dbReference type="GO" id="GO:0003677">
    <property type="term" value="F:DNA binding"/>
    <property type="evidence" value="ECO:0007669"/>
    <property type="project" value="UniProtKB-UniRule"/>
</dbReference>
<comment type="function">
    <text evidence="7">The UvrABC repair system catalyzes the recognition and processing of DNA lesions. UvrC both incises the 5' and 3' sides of the lesion. The N-terminal half is responsible for the 3' incision and the C-terminal half is responsible for the 5' incision.</text>
</comment>
<accession>A0A1X9T0D0</accession>
<keyword evidence="1 7" id="KW-0963">Cytoplasm</keyword>
<dbReference type="Gene3D" id="3.30.420.340">
    <property type="entry name" value="UvrC, RNAse H endonuclease domain"/>
    <property type="match status" value="1"/>
</dbReference>
<evidence type="ECO:0000256" key="7">
    <source>
        <dbReference type="HAMAP-Rule" id="MF_00203"/>
    </source>
</evidence>
<evidence type="ECO:0000313" key="11">
    <source>
        <dbReference type="EMBL" id="ARR01941.1"/>
    </source>
</evidence>
<dbReference type="InterPro" id="IPR001943">
    <property type="entry name" value="UVR_dom"/>
</dbReference>
<dbReference type="PANTHER" id="PTHR30562">
    <property type="entry name" value="UVRC/OXIDOREDUCTASE"/>
    <property type="match status" value="1"/>
</dbReference>
<dbReference type="GO" id="GO:0005737">
    <property type="term" value="C:cytoplasm"/>
    <property type="evidence" value="ECO:0007669"/>
    <property type="project" value="UniProtKB-SubCell"/>
</dbReference>
<evidence type="ECO:0000256" key="5">
    <source>
        <dbReference type="ARBA" id="ARBA00023204"/>
    </source>
</evidence>
<dbReference type="Pfam" id="PF08459">
    <property type="entry name" value="UvrC_RNaseH_dom"/>
    <property type="match status" value="1"/>
</dbReference>
<dbReference type="InterPro" id="IPR004791">
    <property type="entry name" value="UvrC"/>
</dbReference>
<organism evidence="11 12">
    <name type="scientific">Campylobacter vicugnae</name>
    <dbReference type="NCBI Taxonomy" id="1660076"/>
    <lineage>
        <taxon>Bacteria</taxon>
        <taxon>Pseudomonadati</taxon>
        <taxon>Campylobacterota</taxon>
        <taxon>Epsilonproteobacteria</taxon>
        <taxon>Campylobacterales</taxon>
        <taxon>Campylobacteraceae</taxon>
        <taxon>Campylobacter</taxon>
    </lineage>
</organism>
<feature type="domain" description="UVR" evidence="8">
    <location>
        <begin position="200"/>
        <end position="235"/>
    </location>
</feature>
<evidence type="ECO:0000256" key="4">
    <source>
        <dbReference type="ARBA" id="ARBA00022881"/>
    </source>
</evidence>
<dbReference type="Gene3D" id="3.40.1440.10">
    <property type="entry name" value="GIY-YIG endonuclease"/>
    <property type="match status" value="1"/>
</dbReference>
<keyword evidence="11" id="KW-0378">Hydrolase</keyword>
<proteinExistence type="inferred from homology"/>
<name>A0A1X9T0D0_9BACT</name>
<keyword evidence="6 7" id="KW-0742">SOS response</keyword>
<dbReference type="FunFam" id="3.40.1440.10:FF:000001">
    <property type="entry name" value="UvrABC system protein C"/>
    <property type="match status" value="1"/>
</dbReference>
<gene>
    <name evidence="7 11" type="primary">uvrC</name>
    <name evidence="11" type="ORF">CVIC8964_0522</name>
</gene>
<dbReference type="STRING" id="1660074.CVIC8964_0522"/>
<dbReference type="HAMAP" id="MF_00203">
    <property type="entry name" value="UvrC"/>
    <property type="match status" value="1"/>
</dbReference>
<dbReference type="InterPro" id="IPR050066">
    <property type="entry name" value="UvrABC_protein_C"/>
</dbReference>
<keyword evidence="5 7" id="KW-0234">DNA repair</keyword>
<feature type="domain" description="GIY-YIG" evidence="9">
    <location>
        <begin position="11"/>
        <end position="94"/>
    </location>
</feature>
<dbReference type="SMART" id="SM00465">
    <property type="entry name" value="GIYc"/>
    <property type="match status" value="1"/>
</dbReference>
<dbReference type="OrthoDB" id="9804933at2"/>
<comment type="similarity">
    <text evidence="7">Belongs to the UvrC family.</text>
</comment>
<dbReference type="PANTHER" id="PTHR30562:SF1">
    <property type="entry name" value="UVRABC SYSTEM PROTEIN C"/>
    <property type="match status" value="1"/>
</dbReference>
<dbReference type="AlphaFoldDB" id="A0A1X9T0D0"/>
<dbReference type="RefSeq" id="WP_086333492.1">
    <property type="nucleotide sequence ID" value="NZ_CP018791.1"/>
</dbReference>
<dbReference type="Pfam" id="PF22920">
    <property type="entry name" value="UvrC_RNaseH"/>
    <property type="match status" value="1"/>
</dbReference>
<reference evidence="11 12" key="1">
    <citation type="journal article" date="2017" name="Genome Biol. Evol.">
        <title>Comparative Genomic Analysis Identifies a Campylobacter Clade Deficient in Selenium Metabolism.</title>
        <authorList>
            <person name="Miller W.G."/>
            <person name="Yee E."/>
            <person name="Lopes B.S."/>
            <person name="Chapman M.H."/>
            <person name="Huynh S."/>
            <person name="Bono J.L."/>
            <person name="Parker C.T."/>
            <person name="Strachan N.J.C."/>
            <person name="Forbes K.J."/>
        </authorList>
    </citation>
    <scope>NUCLEOTIDE SEQUENCE [LARGE SCALE GENOMIC DNA]</scope>
    <source>
        <strain evidence="11 12">RM8964</strain>
    </source>
</reference>
<dbReference type="InterPro" id="IPR035901">
    <property type="entry name" value="GIY-YIG_endonuc_sf"/>
</dbReference>
<keyword evidence="2 7" id="KW-0227">DNA damage</keyword>
<dbReference type="GO" id="GO:0009432">
    <property type="term" value="P:SOS response"/>
    <property type="evidence" value="ECO:0007669"/>
    <property type="project" value="UniProtKB-UniRule"/>
</dbReference>
<comment type="subunit">
    <text evidence="7">Interacts with UvrB in an incision complex.</text>
</comment>
<dbReference type="InterPro" id="IPR000305">
    <property type="entry name" value="GIY-YIG_endonuc"/>
</dbReference>
<evidence type="ECO:0000259" key="9">
    <source>
        <dbReference type="PROSITE" id="PS50164"/>
    </source>
</evidence>
<dbReference type="Pfam" id="PF02151">
    <property type="entry name" value="UVR"/>
    <property type="match status" value="1"/>
</dbReference>
<dbReference type="CDD" id="cd10434">
    <property type="entry name" value="GIY-YIG_UvrC_Cho"/>
    <property type="match status" value="1"/>
</dbReference>
<dbReference type="InterPro" id="IPR047296">
    <property type="entry name" value="GIY-YIG_UvrC_Cho"/>
</dbReference>
<dbReference type="InterPro" id="IPR036876">
    <property type="entry name" value="UVR_dom_sf"/>
</dbReference>
<dbReference type="PROSITE" id="PS50164">
    <property type="entry name" value="GIY_YIG"/>
    <property type="match status" value="1"/>
</dbReference>
<keyword evidence="3 7" id="KW-0228">DNA excision</keyword>
<dbReference type="Gene3D" id="1.10.150.20">
    <property type="entry name" value="5' to 3' exonuclease, C-terminal subdomain"/>
    <property type="match status" value="1"/>
</dbReference>
<evidence type="ECO:0000256" key="2">
    <source>
        <dbReference type="ARBA" id="ARBA00022763"/>
    </source>
</evidence>
<feature type="domain" description="UvrC family homology region profile" evidence="10">
    <location>
        <begin position="251"/>
        <end position="471"/>
    </location>
</feature>
<evidence type="ECO:0000313" key="12">
    <source>
        <dbReference type="Proteomes" id="UP000194265"/>
    </source>
</evidence>
<dbReference type="Proteomes" id="UP000194265">
    <property type="component" value="Chromosome"/>
</dbReference>
<dbReference type="SUPFAM" id="SSF82771">
    <property type="entry name" value="GIY-YIG endonuclease"/>
    <property type="match status" value="1"/>
</dbReference>
<evidence type="ECO:0000256" key="1">
    <source>
        <dbReference type="ARBA" id="ARBA00022490"/>
    </source>
</evidence>
<comment type="subcellular location">
    <subcellularLocation>
        <location evidence="7">Cytoplasm</location>
    </subcellularLocation>
</comment>
<dbReference type="NCBIfam" id="TIGR00194">
    <property type="entry name" value="uvrC"/>
    <property type="match status" value="1"/>
</dbReference>
<dbReference type="EMBL" id="CP018791">
    <property type="protein sequence ID" value="ARR01941.1"/>
    <property type="molecule type" value="Genomic_DNA"/>
</dbReference>
<dbReference type="GO" id="GO:0009381">
    <property type="term" value="F:excinuclease ABC activity"/>
    <property type="evidence" value="ECO:0007669"/>
    <property type="project" value="UniProtKB-UniRule"/>
</dbReference>
<sequence>MLIDELKSLPNSPGVYQYFDKNSKLLYVGKAKNLKNRVKSYFNADASPSPRLSPRIAKMISEAIHIEWITTSSEQDALILENSFIKQLHPKYNILLRDDKTYPYICIDLSVDFPRFEITRKVLKGNSIKYFGPFFRGANEILEALYLEFKLVQKRSCLREKKGCLFYQIGRCHAPCLGLINKEEYAKIIDEAIKKIKNPELLIPNLEKTMLNLAQNENFEEAAKIRDQIKAINDTAIKIQIDLAKLEDFEVISVNISSSFVCGVRFSVRDGRVCASTHTIKPAKDMVESDLEVLYSTMILDAFSIDQPVGATKIYTYMKLEDAKILENILNSRHNKKFQIIQPKIGEKKELVNIAYQNAIELIKKHIKTNDYTLAREIQEAFELNNLPLKIEIFDNSHLFGSNPIGAMVVWENGEFNKAKYRHMHLQNINDYDQMQQMLTHRAKSFDKSSAPDLWVIDGGDALLNLANDIIKSSGANVDIIAISKEKIDAKAHRAKGKANDKICTNIGKFSLNSNDIKLQFIQRLRDEAHRFAISFHQKIRQKNDIQSSQLANLGISKGSIIKLINYFGSFENIKNASFDEIKKVTNKSVAQKITNKS</sequence>
<evidence type="ECO:0000259" key="8">
    <source>
        <dbReference type="PROSITE" id="PS50151"/>
    </source>
</evidence>
<evidence type="ECO:0000256" key="6">
    <source>
        <dbReference type="ARBA" id="ARBA00023236"/>
    </source>
</evidence>
<dbReference type="GO" id="GO:0009380">
    <property type="term" value="C:excinuclease repair complex"/>
    <property type="evidence" value="ECO:0007669"/>
    <property type="project" value="InterPro"/>
</dbReference>
<dbReference type="PROSITE" id="PS50165">
    <property type="entry name" value="UVRC"/>
    <property type="match status" value="1"/>
</dbReference>
<dbReference type="Gene3D" id="4.10.860.10">
    <property type="entry name" value="UVR domain"/>
    <property type="match status" value="1"/>
</dbReference>
<evidence type="ECO:0000256" key="3">
    <source>
        <dbReference type="ARBA" id="ARBA00022769"/>
    </source>
</evidence>
<dbReference type="InterPro" id="IPR010994">
    <property type="entry name" value="RuvA_2-like"/>
</dbReference>
<dbReference type="GO" id="GO:0006289">
    <property type="term" value="P:nucleotide-excision repair"/>
    <property type="evidence" value="ECO:0007669"/>
    <property type="project" value="UniProtKB-UniRule"/>
</dbReference>
<dbReference type="InterPro" id="IPR038476">
    <property type="entry name" value="UvrC_RNase_H_dom_sf"/>
</dbReference>